<dbReference type="Proteomes" id="UP001229313">
    <property type="component" value="Chromosome"/>
</dbReference>
<dbReference type="RefSeq" id="WP_309152118.1">
    <property type="nucleotide sequence ID" value="NZ_CP133568.1"/>
</dbReference>
<gene>
    <name evidence="1" type="ORF">RDV84_00350</name>
</gene>
<sequence length="345" mass="37056">MDKGSPTVLHALLFQSKDGNGFLVGDRCKSFGCAVNSIRPIADAGRKILGHAVIYREPVPAPEYWTRNRAAVEAVMQGGSGDPTDSVFVGEPFFRSYEEFERYQDDLANVVAEITGDEGDDDPLTVLKRIAATLARARTEDEGGAAPAALEIEASEPEDEVWIELPRNVREALLRMASRSAQLDPAGMDDAALVRWWIYAFTLTGNVVLAGAPKDVETILADLRIAQNTGGAVGASQEIAAMYQNACVGFVMQHADALVALLAAAARDQEAAKRYRWLRDRALYFERENSSGQGTPWCVIGMDLGDAEPLYGSSLDAVVNECMTIDAARAAEANGDAVAPSDKAG</sequence>
<dbReference type="EMBL" id="CP133568">
    <property type="protein sequence ID" value="WMT03341.1"/>
    <property type="molecule type" value="Genomic_DNA"/>
</dbReference>
<organism evidence="1 2">
    <name type="scientific">Lysobacter yananisis</name>
    <dbReference type="NCBI Taxonomy" id="1003114"/>
    <lineage>
        <taxon>Bacteria</taxon>
        <taxon>Pseudomonadati</taxon>
        <taxon>Pseudomonadota</taxon>
        <taxon>Gammaproteobacteria</taxon>
        <taxon>Lysobacterales</taxon>
        <taxon>Lysobacteraceae</taxon>
        <taxon>Lysobacter</taxon>
    </lineage>
</organism>
<keyword evidence="2" id="KW-1185">Reference proteome</keyword>
<accession>A0ABY9PAX7</accession>
<proteinExistence type="predicted"/>
<evidence type="ECO:0000313" key="2">
    <source>
        <dbReference type="Proteomes" id="UP001229313"/>
    </source>
</evidence>
<protein>
    <submittedName>
        <fullName evidence="1">Uncharacterized protein</fullName>
    </submittedName>
</protein>
<evidence type="ECO:0000313" key="1">
    <source>
        <dbReference type="EMBL" id="WMT03341.1"/>
    </source>
</evidence>
<name>A0ABY9PAX7_9GAMM</name>
<reference evidence="1 2" key="1">
    <citation type="submission" date="2023-08" db="EMBL/GenBank/DDBJ databases">
        <title>The whole genome sequence of Lysobacter yananisis.</title>
        <authorList>
            <person name="Sun H."/>
        </authorList>
    </citation>
    <scope>NUCLEOTIDE SEQUENCE [LARGE SCALE GENOMIC DNA]</scope>
    <source>
        <strain evidence="1 2">SNNU513</strain>
    </source>
</reference>